<feature type="region of interest" description="Disordered" evidence="19">
    <location>
        <begin position="359"/>
        <end position="428"/>
    </location>
</feature>
<keyword evidence="22" id="KW-1185">Reference proteome</keyword>
<dbReference type="GO" id="GO:0006383">
    <property type="term" value="P:transcription by RNA polymerase III"/>
    <property type="evidence" value="ECO:0007669"/>
    <property type="project" value="InterPro"/>
</dbReference>
<evidence type="ECO:0000256" key="6">
    <source>
        <dbReference type="ARBA" id="ARBA00022723"/>
    </source>
</evidence>
<dbReference type="GO" id="GO:0000428">
    <property type="term" value="C:DNA-directed RNA polymerase complex"/>
    <property type="evidence" value="ECO:0007669"/>
    <property type="project" value="UniProtKB-KW"/>
</dbReference>
<evidence type="ECO:0000256" key="8">
    <source>
        <dbReference type="ARBA" id="ARBA00022833"/>
    </source>
</evidence>
<evidence type="ECO:0000256" key="11">
    <source>
        <dbReference type="ARBA" id="ARBA00023242"/>
    </source>
</evidence>
<evidence type="ECO:0000256" key="7">
    <source>
        <dbReference type="ARBA" id="ARBA00022771"/>
    </source>
</evidence>
<dbReference type="InterPro" id="IPR036898">
    <property type="entry name" value="RNA_pol_Rpb7-like_N_sf"/>
</dbReference>
<protein>
    <recommendedName>
        <fullName evidence="15">Box C/D snoRNA protein 1</fullName>
    </recommendedName>
    <alternativeName>
        <fullName evidence="16">Zinc finger HIT domain-containing protein 6</fullName>
    </alternativeName>
</protein>
<evidence type="ECO:0000256" key="14">
    <source>
        <dbReference type="ARBA" id="ARBA00061949"/>
    </source>
</evidence>
<keyword evidence="9" id="KW-0832">Ubl conjugation</keyword>
<gene>
    <name evidence="21" type="ORF">CBOVIS_LOCUS732</name>
</gene>
<dbReference type="InterPro" id="IPR011990">
    <property type="entry name" value="TPR-like_helical_dom_sf"/>
</dbReference>
<feature type="domain" description="HIT-type" evidence="20">
    <location>
        <begin position="78"/>
        <end position="112"/>
    </location>
</feature>
<dbReference type="InterPro" id="IPR039340">
    <property type="entry name" value="Tfc4/TFIIIC-102/Sfc4"/>
</dbReference>
<dbReference type="SUPFAM" id="SSF88798">
    <property type="entry name" value="N-terminal, heterodimerisation domain of RBP7 (RpoE)"/>
    <property type="match status" value="1"/>
</dbReference>
<keyword evidence="8" id="KW-0862">Zinc</keyword>
<keyword evidence="2" id="KW-0240">DNA-directed RNA polymerase</keyword>
<dbReference type="Gene3D" id="3.30.60.190">
    <property type="match status" value="1"/>
</dbReference>
<evidence type="ECO:0000256" key="12">
    <source>
        <dbReference type="ARBA" id="ARBA00049598"/>
    </source>
</evidence>
<dbReference type="CDD" id="cd04330">
    <property type="entry name" value="RNAP_III_Rpc25_N"/>
    <property type="match status" value="1"/>
</dbReference>
<dbReference type="Pfam" id="PF03876">
    <property type="entry name" value="SHS2_Rpb7-N"/>
    <property type="match status" value="1"/>
</dbReference>
<dbReference type="FunFam" id="3.30.60.190:FF:000001">
    <property type="entry name" value="box C/D snoRNA protein 1"/>
    <property type="match status" value="1"/>
</dbReference>
<dbReference type="InterPro" id="IPR013238">
    <property type="entry name" value="RNA_pol_III_Rbc25"/>
</dbReference>
<dbReference type="SUPFAM" id="SSF50249">
    <property type="entry name" value="Nucleic acid-binding proteins"/>
    <property type="match status" value="1"/>
</dbReference>
<dbReference type="Proteomes" id="UP000494206">
    <property type="component" value="Unassembled WGS sequence"/>
</dbReference>
<dbReference type="Pfam" id="PF04438">
    <property type="entry name" value="zf-HIT"/>
    <property type="match status" value="1"/>
</dbReference>
<dbReference type="Pfam" id="PF08292">
    <property type="entry name" value="RNA_pol_Rbc25"/>
    <property type="match status" value="1"/>
</dbReference>
<comment type="subunit">
    <text evidence="14">Interacts with FBL, SNU13, NOP58, NUFIP1, RUVBL1, RUVBL2 and TAF9. Interacts (via HIT-type zinc finger) with the RUVBL1/RUVBL2 complex in the presence of ADP.</text>
</comment>
<feature type="compositionally biased region" description="Acidic residues" evidence="19">
    <location>
        <begin position="37"/>
        <end position="50"/>
    </location>
</feature>
<keyword evidence="17" id="KW-0802">TPR repeat</keyword>
<evidence type="ECO:0000313" key="21">
    <source>
        <dbReference type="EMBL" id="CAB3397301.1"/>
    </source>
</evidence>
<dbReference type="FunFam" id="3.30.1490.120:FF:000002">
    <property type="entry name" value="DNA-directed RNA polymerase III subunit RPC8"/>
    <property type="match status" value="1"/>
</dbReference>
<dbReference type="FunFam" id="2.40.50.140:FF:000445">
    <property type="entry name" value="RNA Polymerase, Class III (C)"/>
    <property type="match status" value="1"/>
</dbReference>
<dbReference type="EMBL" id="CADEPM010000001">
    <property type="protein sequence ID" value="CAB3397301.1"/>
    <property type="molecule type" value="Genomic_DNA"/>
</dbReference>
<dbReference type="Pfam" id="PF25790">
    <property type="entry name" value="BCD1"/>
    <property type="match status" value="1"/>
</dbReference>
<feature type="compositionally biased region" description="Acidic residues" evidence="19">
    <location>
        <begin position="12"/>
        <end position="24"/>
    </location>
</feature>
<dbReference type="Gene3D" id="1.25.40.10">
    <property type="entry name" value="Tetratricopeptide repeat domain"/>
    <property type="match status" value="2"/>
</dbReference>
<keyword evidence="6" id="KW-0479">Metal-binding</keyword>
<proteinExistence type="inferred from homology"/>
<feature type="region of interest" description="Disordered" evidence="19">
    <location>
        <begin position="1533"/>
        <end position="1560"/>
    </location>
</feature>
<feature type="compositionally biased region" description="Basic and acidic residues" evidence="19">
    <location>
        <begin position="1546"/>
        <end position="1560"/>
    </location>
</feature>
<sequence length="1560" mass="179569">MTEILNNPTIEEHEDGEITDDEDDRVQSPTVSKEEDIFNENEESDDESPDEILNSYAKKAEEIRLQQQNEPAIDPKLCHICRKNEHKYRCPRCDLRSCSLECSKRHKIERDCDGVRQPFTKVEKLSEYDPQKSIDDQKFMHTVKEKIGLDADKANQSQNIEGSSSNIDQDPNALRQNANSGIERYLLNAARFRHIWLGFSNNCNNNNESRHEQFSDTIFWTLTLIFRKQTVDGLTVDYEKRICSIPETIRLITVLKQFFKPRKVGCIVSESELDLEKLAPFIERGMERINVFLEVHGIENKYYGVIPDQTILQNTRNRVIADHPKFVITLDDEFTDIELISAEESEKLSSKFGGIANGNDRFNGNRRGGRGEFRRGGGRGGHGRQNFGLKRPNNGGHGDQPWKRTRGGGNGGFQHLMDQPSTSNGKISKDIDDEYLQSEANKFLNDDSEVIGADPSLCDAMNRFMRNEIDYDEFMRITGGKTLEEEIENNDESIEDEAEEDVYEEVEEVFNEEEVEDQNDYTVQPENDEKQKEVKERILCLPEEARSLMGEVIIREEEAPMTIAEVLASQISCPEPTPPIEPVPKLNSLAYGLLSTIMENTGDLQKSVQFGLLEAHLNSKTGPEEWIHLGDKCGELNMLEEAASCYDKAIRLNQENWEFYDKRIRALDKLDMRSMAMKVRLQAVQHINVEISKVSFEWFQEMIRIIAHYYITINDEEKTAMALEAYILRSREYHKDSRQQQETLTTTLLKKNKFTHAAQVIVALNGGIKMTSRETGECPFQILYNNGTYSVFPFPPNDPVEIQIDEQLFFITLHVNLIISFLHMEKENISVDLWNLLLERDLSDDSIENCILDIPRASKALGNFNQTLKFLDDLYRSNFPLEESAEYFYLKGTALMALKKDNEAMEALEKVISIKPDHVDSRINLSSLQQKHGMCEEALMTLDNFDLDLSSQLPDERLLERRCEILFQSGKHEQFIKDAKMLLVPNFYEIYTNNIGKKRRATKDGGPPLSTTLRSTALAAVCNTSWERLVKKNGQIISQNNSYHFLSPVDLHDYCLKLMEAYIARGKYNDALIVCCYAFLHSQMAKEDRAKTFRFALFFCAIKAKNYALAFEFTRWFYSHVTVRNNESSNQMEPIVRDIMYKRIFNAMNFVFANSQNISYHRFIMRALVKSKDNHALQAISGNNSLITGTYRHALGEYLRVWVSNRKNPLICLLLALTFIHMSCKKDLSGRHIVCLKGFAFMKKYQNARSVSHEVNYNLARMFHQLSMLPLAMHFYKKVLQDQPPHVYEYDDEGNEICVPSERYDLRRLAAHNLALIYRSSGNDYAVRELYEKYLMFVLSLLHDTVAIKPHELGKSQTTIIKKRLNQRLANMVVPDLGLCICVYDITEIGDSYILPGEGNCRVRVTFRMIVFRPFKDEVIEGKVIGSSKLGLTLSLEFFEDIFVPAEKLPEPHVFEEDGQVWYWEYPTEDGEPPAKLYMDPGKVVRFKTIDVIFKDLKPDLTAEELKNEKSMEVIGTMAGTGLGCVGWWAAEEEEEEAEDEEMEETQERVKAASIKQEIE</sequence>
<reference evidence="21 22" key="1">
    <citation type="submission" date="2020-04" db="EMBL/GenBank/DDBJ databases">
        <authorList>
            <person name="Laetsch R D."/>
            <person name="Stevens L."/>
            <person name="Kumar S."/>
            <person name="Blaxter L. M."/>
        </authorList>
    </citation>
    <scope>NUCLEOTIDE SEQUENCE [LARGE SCALE GENOMIC DNA]</scope>
</reference>
<dbReference type="PROSITE" id="PS51083">
    <property type="entry name" value="ZF_HIT"/>
    <property type="match status" value="1"/>
</dbReference>
<evidence type="ECO:0000313" key="22">
    <source>
        <dbReference type="Proteomes" id="UP000494206"/>
    </source>
</evidence>
<dbReference type="SMART" id="SM00028">
    <property type="entry name" value="TPR"/>
    <property type="match status" value="3"/>
</dbReference>
<feature type="region of interest" description="Disordered" evidence="19">
    <location>
        <begin position="152"/>
        <end position="174"/>
    </location>
</feature>
<evidence type="ECO:0000256" key="4">
    <source>
        <dbReference type="ARBA" id="ARBA00022517"/>
    </source>
</evidence>
<dbReference type="PANTHER" id="PTHR23082">
    <property type="entry name" value="TRANSCRIPTION INITIATION FACTOR IIIC TFIIIC , POLYPEPTIDE 3-RELATED"/>
    <property type="match status" value="1"/>
</dbReference>
<dbReference type="GO" id="GO:0008270">
    <property type="term" value="F:zinc ion binding"/>
    <property type="evidence" value="ECO:0007669"/>
    <property type="project" value="UniProtKB-UniRule"/>
</dbReference>
<keyword evidence="10" id="KW-0804">Transcription</keyword>
<evidence type="ECO:0000256" key="1">
    <source>
        <dbReference type="ARBA" id="ARBA00009307"/>
    </source>
</evidence>
<dbReference type="Gene3D" id="2.40.50.140">
    <property type="entry name" value="Nucleic acid-binding proteins"/>
    <property type="match status" value="1"/>
</dbReference>
<evidence type="ECO:0000259" key="20">
    <source>
        <dbReference type="PROSITE" id="PS51083"/>
    </source>
</evidence>
<evidence type="ECO:0000256" key="5">
    <source>
        <dbReference type="ARBA" id="ARBA00022553"/>
    </source>
</evidence>
<feature type="region of interest" description="Disordered" evidence="19">
    <location>
        <begin position="1"/>
        <end position="51"/>
    </location>
</feature>
<dbReference type="InterPro" id="IPR005576">
    <property type="entry name" value="Rpb7-like_N"/>
</dbReference>
<dbReference type="SUPFAM" id="SSF144232">
    <property type="entry name" value="HIT/MYND zinc finger-like"/>
    <property type="match status" value="1"/>
</dbReference>
<feature type="repeat" description="TPR" evidence="17">
    <location>
        <begin position="623"/>
        <end position="656"/>
    </location>
</feature>
<dbReference type="InterPro" id="IPR019734">
    <property type="entry name" value="TPR_rpt"/>
</dbReference>
<feature type="repeat" description="TPR" evidence="17">
    <location>
        <begin position="885"/>
        <end position="918"/>
    </location>
</feature>
<dbReference type="PANTHER" id="PTHR23082:SF0">
    <property type="entry name" value="GENERAL TRANSCRIPTION FACTOR 3C POLYPEPTIDE 3"/>
    <property type="match status" value="1"/>
</dbReference>
<dbReference type="PROSITE" id="PS50005">
    <property type="entry name" value="TPR"/>
    <property type="match status" value="2"/>
</dbReference>
<keyword evidence="4" id="KW-0690">Ribosome biogenesis</keyword>
<dbReference type="GO" id="GO:0000127">
    <property type="term" value="C:transcription factor TFIIIC complex"/>
    <property type="evidence" value="ECO:0007669"/>
    <property type="project" value="TreeGrafter"/>
</dbReference>
<evidence type="ECO:0000256" key="2">
    <source>
        <dbReference type="ARBA" id="ARBA00022478"/>
    </source>
</evidence>
<dbReference type="Pfam" id="PF13181">
    <property type="entry name" value="TPR_8"/>
    <property type="match status" value="2"/>
</dbReference>
<keyword evidence="3" id="KW-1017">Isopeptide bond</keyword>
<keyword evidence="5" id="KW-0597">Phosphoprotein</keyword>
<evidence type="ECO:0000256" key="10">
    <source>
        <dbReference type="ARBA" id="ARBA00023163"/>
    </source>
</evidence>
<evidence type="ECO:0000256" key="18">
    <source>
        <dbReference type="PROSITE-ProRule" id="PRU00453"/>
    </source>
</evidence>
<accession>A0A8S1E703</accession>
<dbReference type="InterPro" id="IPR007529">
    <property type="entry name" value="Znf_HIT"/>
</dbReference>
<comment type="function">
    <text evidence="12">Required for box C/D snoRNAs accumulation involved in snoRNA processing, snoRNA transport to the nucleolus and ribosome biogenesis.</text>
</comment>
<evidence type="ECO:0000256" key="3">
    <source>
        <dbReference type="ARBA" id="ARBA00022499"/>
    </source>
</evidence>
<dbReference type="OrthoDB" id="10256606at2759"/>
<feature type="compositionally biased region" description="Acidic residues" evidence="19">
    <location>
        <begin position="1533"/>
        <end position="1545"/>
    </location>
</feature>
<dbReference type="CDD" id="cd23023">
    <property type="entry name" value="zf-HIT_BCD1"/>
    <property type="match status" value="1"/>
</dbReference>
<comment type="caution">
    <text evidence="21">The sequence shown here is derived from an EMBL/GenBank/DDBJ whole genome shotgun (WGS) entry which is preliminary data.</text>
</comment>
<organism evidence="21 22">
    <name type="scientific">Caenorhabditis bovis</name>
    <dbReference type="NCBI Taxonomy" id="2654633"/>
    <lineage>
        <taxon>Eukaryota</taxon>
        <taxon>Metazoa</taxon>
        <taxon>Ecdysozoa</taxon>
        <taxon>Nematoda</taxon>
        <taxon>Chromadorea</taxon>
        <taxon>Rhabditida</taxon>
        <taxon>Rhabditina</taxon>
        <taxon>Rhabditomorpha</taxon>
        <taxon>Rhabditoidea</taxon>
        <taxon>Rhabditidae</taxon>
        <taxon>Peloderinae</taxon>
        <taxon>Caenorhabditis</taxon>
    </lineage>
</organism>
<dbReference type="GO" id="GO:0042254">
    <property type="term" value="P:ribosome biogenesis"/>
    <property type="evidence" value="ECO:0007669"/>
    <property type="project" value="UniProtKB-KW"/>
</dbReference>
<comment type="similarity">
    <text evidence="1">Belongs to the eukaryotic RPB7/RPC8 RNA polymerase subunit family.</text>
</comment>
<evidence type="ECO:0000256" key="15">
    <source>
        <dbReference type="ARBA" id="ARBA00068630"/>
    </source>
</evidence>
<keyword evidence="11" id="KW-0539">Nucleus</keyword>
<evidence type="ECO:0000256" key="9">
    <source>
        <dbReference type="ARBA" id="ARBA00022843"/>
    </source>
</evidence>
<comment type="similarity">
    <text evidence="13">Belongs to the BCD1 family.</text>
</comment>
<dbReference type="InterPro" id="IPR012340">
    <property type="entry name" value="NA-bd_OB-fold"/>
</dbReference>
<feature type="compositionally biased region" description="Polar residues" evidence="19">
    <location>
        <begin position="154"/>
        <end position="174"/>
    </location>
</feature>
<keyword evidence="7 18" id="KW-0863">Zinc-finger</keyword>
<dbReference type="Gene3D" id="3.30.1490.120">
    <property type="entry name" value="RNA polymerase Rpb7-like, N-terminal domain"/>
    <property type="match status" value="1"/>
</dbReference>
<evidence type="ECO:0000256" key="17">
    <source>
        <dbReference type="PROSITE-ProRule" id="PRU00339"/>
    </source>
</evidence>
<evidence type="ECO:0000256" key="16">
    <source>
        <dbReference type="ARBA" id="ARBA00077531"/>
    </source>
</evidence>
<evidence type="ECO:0000256" key="19">
    <source>
        <dbReference type="SAM" id="MobiDB-lite"/>
    </source>
</evidence>
<dbReference type="InterPro" id="IPR057721">
    <property type="entry name" value="BCD1_alpha/beta"/>
</dbReference>
<evidence type="ECO:0000256" key="13">
    <source>
        <dbReference type="ARBA" id="ARBA00049654"/>
    </source>
</evidence>
<name>A0A8S1E703_9PELO</name>
<dbReference type="SUPFAM" id="SSF48452">
    <property type="entry name" value="TPR-like"/>
    <property type="match status" value="1"/>
</dbReference>